<dbReference type="Gene3D" id="3.30.460.10">
    <property type="entry name" value="Beta Polymerase, domain 2"/>
    <property type="match status" value="1"/>
</dbReference>
<protein>
    <recommendedName>
        <fullName evidence="1">Polymerase nucleotidyl transferase domain-containing protein</fullName>
    </recommendedName>
</protein>
<keyword evidence="3" id="KW-1185">Reference proteome</keyword>
<dbReference type="Pfam" id="PF01909">
    <property type="entry name" value="NTP_transf_2"/>
    <property type="match status" value="1"/>
</dbReference>
<sequence length="88" mass="9873">MLGDVRVYVAGGAAEGRLTVLSDIDVVVVSPAVPEEAPRKRRLAIEIRDVAAERYGLPWDYPVDLHLYSPGEFREARRRYGRLVEVHG</sequence>
<dbReference type="SUPFAM" id="SSF81301">
    <property type="entry name" value="Nucleotidyltransferase"/>
    <property type="match status" value="1"/>
</dbReference>
<dbReference type="InterPro" id="IPR002934">
    <property type="entry name" value="Polymerase_NTP_transf_dom"/>
</dbReference>
<dbReference type="PANTHER" id="PTHR37030">
    <property type="entry name" value="NUCLEOTIDYLTRANSFERASE"/>
    <property type="match status" value="1"/>
</dbReference>
<dbReference type="PANTHER" id="PTHR37030:SF3">
    <property type="entry name" value="POLYMERASE NUCLEOTIDYL TRANSFERASE DOMAIN-CONTAINING PROTEIN"/>
    <property type="match status" value="1"/>
</dbReference>
<dbReference type="EMBL" id="AP028907">
    <property type="protein sequence ID" value="BES81557.1"/>
    <property type="molecule type" value="Genomic_DNA"/>
</dbReference>
<reference evidence="2 3" key="1">
    <citation type="submission" date="2023-09" db="EMBL/GenBank/DDBJ databases">
        <title>Pyrofollis japonicus gen. nov. sp. nov., a novel member of the family Pyrodictiaceae isolated from the Iheya North hydrothermal field.</title>
        <authorList>
            <person name="Miyazaki U."/>
            <person name="Sanari M."/>
            <person name="Tame A."/>
            <person name="Kitajima M."/>
            <person name="Okamoto A."/>
            <person name="Sawayama S."/>
            <person name="Miyazaki J."/>
            <person name="Takai K."/>
            <person name="Nakagawa S."/>
        </authorList>
    </citation>
    <scope>NUCLEOTIDE SEQUENCE [LARGE SCALE GENOMIC DNA]</scope>
    <source>
        <strain evidence="2 3">AV2</strain>
    </source>
</reference>
<proteinExistence type="predicted"/>
<dbReference type="Proteomes" id="UP001341135">
    <property type="component" value="Chromosome"/>
</dbReference>
<organism evidence="2 3">
    <name type="scientific">Pyrodictium abyssi</name>
    <dbReference type="NCBI Taxonomy" id="54256"/>
    <lineage>
        <taxon>Archaea</taxon>
        <taxon>Thermoproteota</taxon>
        <taxon>Thermoprotei</taxon>
        <taxon>Desulfurococcales</taxon>
        <taxon>Pyrodictiaceae</taxon>
        <taxon>Pyrodictium</taxon>
    </lineage>
</organism>
<accession>A0ABN6ZMR0</accession>
<dbReference type="GeneID" id="89289142"/>
<dbReference type="RefSeq" id="WP_338252734.1">
    <property type="nucleotide sequence ID" value="NZ_AP028907.1"/>
</dbReference>
<feature type="domain" description="Polymerase nucleotidyl transferase" evidence="1">
    <location>
        <begin position="4"/>
        <end position="61"/>
    </location>
</feature>
<evidence type="ECO:0000313" key="2">
    <source>
        <dbReference type="EMBL" id="BES81557.1"/>
    </source>
</evidence>
<name>A0ABN6ZMR0_9CREN</name>
<dbReference type="InterPro" id="IPR043519">
    <property type="entry name" value="NT_sf"/>
</dbReference>
<evidence type="ECO:0000259" key="1">
    <source>
        <dbReference type="Pfam" id="PF01909"/>
    </source>
</evidence>
<gene>
    <name evidence="2" type="ORF">PABY_11240</name>
</gene>
<evidence type="ECO:0000313" key="3">
    <source>
        <dbReference type="Proteomes" id="UP001341135"/>
    </source>
</evidence>